<dbReference type="AlphaFoldDB" id="A0A2P6MJS4"/>
<accession>A0A2P6MJS4</accession>
<organism evidence="3 4">
    <name type="scientific">Alkalicoccus urumqiensis</name>
    <name type="common">Bacillus urumqiensis</name>
    <dbReference type="NCBI Taxonomy" id="1548213"/>
    <lineage>
        <taxon>Bacteria</taxon>
        <taxon>Bacillati</taxon>
        <taxon>Bacillota</taxon>
        <taxon>Bacilli</taxon>
        <taxon>Bacillales</taxon>
        <taxon>Bacillaceae</taxon>
        <taxon>Alkalicoccus</taxon>
    </lineage>
</organism>
<dbReference type="EMBL" id="PVNS01000003">
    <property type="protein sequence ID" value="PRO66527.1"/>
    <property type="molecule type" value="Genomic_DNA"/>
</dbReference>
<proteinExistence type="predicted"/>
<comment type="caution">
    <text evidence="3">The sequence shown here is derived from an EMBL/GenBank/DDBJ whole genome shotgun (WGS) entry which is preliminary data.</text>
</comment>
<gene>
    <name evidence="3" type="ORF">C6I21_04070</name>
</gene>
<evidence type="ECO:0000313" key="4">
    <source>
        <dbReference type="Proteomes" id="UP000243650"/>
    </source>
</evidence>
<evidence type="ECO:0000256" key="2">
    <source>
        <dbReference type="SAM" id="Phobius"/>
    </source>
</evidence>
<reference evidence="3 4" key="1">
    <citation type="submission" date="2018-03" db="EMBL/GenBank/DDBJ databases">
        <title>Bacillus urumqiensis sp. nov., a moderately haloalkaliphilic bacterium isolated from a salt lake.</title>
        <authorList>
            <person name="Zhao B."/>
            <person name="Liao Z."/>
        </authorList>
    </citation>
    <scope>NUCLEOTIDE SEQUENCE [LARGE SCALE GENOMIC DNA]</scope>
    <source>
        <strain evidence="3 4">BZ-SZ-XJ18</strain>
    </source>
</reference>
<protein>
    <submittedName>
        <fullName evidence="3">Uncharacterized protein</fullName>
    </submittedName>
</protein>
<keyword evidence="2" id="KW-1133">Transmembrane helix</keyword>
<keyword evidence="4" id="KW-1185">Reference proteome</keyword>
<keyword evidence="2" id="KW-0472">Membrane</keyword>
<name>A0A2P6MJS4_ALKUR</name>
<keyword evidence="2" id="KW-0812">Transmembrane</keyword>
<feature type="region of interest" description="Disordered" evidence="1">
    <location>
        <begin position="72"/>
        <end position="94"/>
    </location>
</feature>
<dbReference type="Proteomes" id="UP000243650">
    <property type="component" value="Unassembled WGS sequence"/>
</dbReference>
<sequence length="94" mass="9757">MKAGKTTASGTFVAVFEACVAILQVIVAMFRIGMAVFGCCVAIRTSCGGLRSCHGGLPRSRCDLKRRYGGLSQPQRVPAAETRGSPSAGPALLL</sequence>
<evidence type="ECO:0000313" key="3">
    <source>
        <dbReference type="EMBL" id="PRO66527.1"/>
    </source>
</evidence>
<evidence type="ECO:0000256" key="1">
    <source>
        <dbReference type="SAM" id="MobiDB-lite"/>
    </source>
</evidence>
<feature type="transmembrane region" description="Helical" evidence="2">
    <location>
        <begin position="12"/>
        <end position="37"/>
    </location>
</feature>